<dbReference type="Proteomes" id="UP001523566">
    <property type="component" value="Unassembled WGS sequence"/>
</dbReference>
<feature type="domain" description="G5" evidence="3">
    <location>
        <begin position="376"/>
        <end position="455"/>
    </location>
</feature>
<dbReference type="RefSeq" id="WP_262064725.1">
    <property type="nucleotide sequence ID" value="NZ_JAMXOD010000001.1"/>
</dbReference>
<dbReference type="InterPro" id="IPR011098">
    <property type="entry name" value="G5_dom"/>
</dbReference>
<dbReference type="InterPro" id="IPR052913">
    <property type="entry name" value="Glycopeptide_resist_protein"/>
</dbReference>
<dbReference type="PANTHER" id="PTHR35788">
    <property type="entry name" value="EXPORTED PROTEIN-RELATED"/>
    <property type="match status" value="1"/>
</dbReference>
<accession>A0ABT1E532</accession>
<evidence type="ECO:0000256" key="2">
    <source>
        <dbReference type="SAM" id="Phobius"/>
    </source>
</evidence>
<proteinExistence type="predicted"/>
<dbReference type="Pfam" id="PF04294">
    <property type="entry name" value="VanW"/>
    <property type="match status" value="1"/>
</dbReference>
<dbReference type="Pfam" id="PF12229">
    <property type="entry name" value="PG_binding_4"/>
    <property type="match status" value="1"/>
</dbReference>
<evidence type="ECO:0000313" key="4">
    <source>
        <dbReference type="EMBL" id="MCP1100940.1"/>
    </source>
</evidence>
<keyword evidence="2" id="KW-1133">Transmembrane helix</keyword>
<organism evidence="4 5">
    <name type="scientific">Aequitasia blattaphilus</name>
    <dbReference type="NCBI Taxonomy" id="2949332"/>
    <lineage>
        <taxon>Bacteria</taxon>
        <taxon>Bacillati</taxon>
        <taxon>Bacillota</taxon>
        <taxon>Clostridia</taxon>
        <taxon>Lachnospirales</taxon>
        <taxon>Lachnospiraceae</taxon>
        <taxon>Aequitasia</taxon>
    </lineage>
</organism>
<dbReference type="EMBL" id="JAMZFW010000001">
    <property type="protein sequence ID" value="MCP1100940.1"/>
    <property type="molecule type" value="Genomic_DNA"/>
</dbReference>
<keyword evidence="1" id="KW-0732">Signal</keyword>
<keyword evidence="2" id="KW-0472">Membrane</keyword>
<comment type="caution">
    <text evidence="4">The sequence shown here is derived from an EMBL/GenBank/DDBJ whole genome shotgun (WGS) entry which is preliminary data.</text>
</comment>
<protein>
    <submittedName>
        <fullName evidence="4">VanW family protein</fullName>
    </submittedName>
</protein>
<dbReference type="PROSITE" id="PS51109">
    <property type="entry name" value="G5"/>
    <property type="match status" value="1"/>
</dbReference>
<dbReference type="SMART" id="SM01208">
    <property type="entry name" value="G5"/>
    <property type="match status" value="1"/>
</dbReference>
<keyword evidence="2" id="KW-0812">Transmembrane</keyword>
<dbReference type="Pfam" id="PF07501">
    <property type="entry name" value="G5"/>
    <property type="match status" value="1"/>
</dbReference>
<evidence type="ECO:0000313" key="5">
    <source>
        <dbReference type="Proteomes" id="UP001523566"/>
    </source>
</evidence>
<evidence type="ECO:0000256" key="1">
    <source>
        <dbReference type="ARBA" id="ARBA00022729"/>
    </source>
</evidence>
<gene>
    <name evidence="4" type="ORF">NK125_00760</name>
</gene>
<name>A0ABT1E532_9FIRM</name>
<dbReference type="PANTHER" id="PTHR35788:SF1">
    <property type="entry name" value="EXPORTED PROTEIN"/>
    <property type="match status" value="1"/>
</dbReference>
<dbReference type="InterPro" id="IPR022029">
    <property type="entry name" value="YoaR-like_PG-bd"/>
</dbReference>
<evidence type="ECO:0000259" key="3">
    <source>
        <dbReference type="PROSITE" id="PS51109"/>
    </source>
</evidence>
<sequence>MRRKRQIALFGLICVIAIIIFGIITISTYKYVKNHTDDKICNNIYVDDINISGKTKKEAKKIVNEHLEEVKAANVTVLVGEQEVVLPLSALGIQYKELDKTLEDAVNYGTKGNIYSRYFQLKKLEKEKKTFPILFTLDEGAGKEQIQSMVYPLSNFAKNATLIVEGDTIKVEKEVDGTKVDVDKTFQKMIQKLNNAWDHNDFRMKAKIVEDVPSVKEEDLKDIKDSLGSFSTDVGYGDNRVNNIRVGVQRTLGFLLPPGEEYSFLEKAMPFTEESGYLPAGTYEGGEVVDSLGGGICQVSTTLYNALLYAELEMVERYPHSMTVPYVKPSRDAAIAEDALDLVFKNNYDYPIYVYGEITPENQLSIVVYGKETRDPGRRVEYESEVVSTEDYQTTYVEDYQSPIGSTMASGNASTGIEARLWKIVYENEVEVSRDVANNSHYQRSDRVVKVGTASENPNASSLVRSAISSQDSTAIANAISQAASMETGTGE</sequence>
<keyword evidence="5" id="KW-1185">Reference proteome</keyword>
<feature type="transmembrane region" description="Helical" evidence="2">
    <location>
        <begin position="7"/>
        <end position="29"/>
    </location>
</feature>
<dbReference type="InterPro" id="IPR007391">
    <property type="entry name" value="Vancomycin_resist_VanW"/>
</dbReference>
<reference evidence="4 5" key="1">
    <citation type="journal article" date="2022" name="Genome Biol. Evol.">
        <title>Host diet, physiology and behaviors set the stage for Lachnospiraceae cladogenesis.</title>
        <authorList>
            <person name="Vera-Ponce De Leon A."/>
            <person name="Schneider M."/>
            <person name="Jahnes B.C."/>
            <person name="Sadowski V."/>
            <person name="Camuy-Velez L.A."/>
            <person name="Duan J."/>
            <person name="Sabree Z.L."/>
        </authorList>
    </citation>
    <scope>NUCLEOTIDE SEQUENCE [LARGE SCALE GENOMIC DNA]</scope>
    <source>
        <strain evidence="4 5">PAL113</strain>
    </source>
</reference>